<dbReference type="Pfam" id="PF00266">
    <property type="entry name" value="Aminotran_5"/>
    <property type="match status" value="1"/>
</dbReference>
<dbReference type="Gene3D" id="3.40.640.10">
    <property type="entry name" value="Type I PLP-dependent aspartate aminotransferase-like (Major domain)"/>
    <property type="match status" value="1"/>
</dbReference>
<dbReference type="SUPFAM" id="SSF53383">
    <property type="entry name" value="PLP-dependent transferases"/>
    <property type="match status" value="1"/>
</dbReference>
<dbReference type="EMBL" id="DF820466">
    <property type="protein sequence ID" value="GAK57736.1"/>
    <property type="molecule type" value="Genomic_DNA"/>
</dbReference>
<comment type="cofactor">
    <cofactor evidence="1">
        <name>pyridoxal 5'-phosphate</name>
        <dbReference type="ChEBI" id="CHEBI:597326"/>
    </cofactor>
</comment>
<evidence type="ECO:0000313" key="5">
    <source>
        <dbReference type="EMBL" id="GAK57736.1"/>
    </source>
</evidence>
<sequence length="129" mass="13914">MIYLDNAATSWPKPESVYLAMDKFLREQGGNPGLGGHSMAMAARKVIEATRWLAACFFGAPEARQIIFTLNCTDALNLGLKGLLQPGDHVITDTIGHNSLARPLHKLERQGMISVTRLSPALEAGVVTA</sequence>
<dbReference type="InterPro" id="IPR015421">
    <property type="entry name" value="PyrdxlP-dep_Trfase_major"/>
</dbReference>
<evidence type="ECO:0000256" key="3">
    <source>
        <dbReference type="ARBA" id="ARBA00050776"/>
    </source>
</evidence>
<dbReference type="InterPro" id="IPR015422">
    <property type="entry name" value="PyrdxlP-dep_Trfase_small"/>
</dbReference>
<proteinExistence type="inferred from homology"/>
<dbReference type="HOGENOM" id="CLU_003433_10_2_0"/>
<dbReference type="PANTHER" id="PTHR11601:SF34">
    <property type="entry name" value="CYSTEINE DESULFURASE"/>
    <property type="match status" value="1"/>
</dbReference>
<evidence type="ECO:0000256" key="2">
    <source>
        <dbReference type="ARBA" id="ARBA00006490"/>
    </source>
</evidence>
<comment type="catalytic activity">
    <reaction evidence="3">
        <text>(sulfur carrier)-H + L-cysteine = (sulfur carrier)-SH + L-alanine</text>
        <dbReference type="Rhea" id="RHEA:43892"/>
        <dbReference type="Rhea" id="RHEA-COMP:14737"/>
        <dbReference type="Rhea" id="RHEA-COMP:14739"/>
        <dbReference type="ChEBI" id="CHEBI:29917"/>
        <dbReference type="ChEBI" id="CHEBI:35235"/>
        <dbReference type="ChEBI" id="CHEBI:57972"/>
        <dbReference type="ChEBI" id="CHEBI:64428"/>
        <dbReference type="EC" id="2.8.1.7"/>
    </reaction>
</comment>
<evidence type="ECO:0000313" key="6">
    <source>
        <dbReference type="Proteomes" id="UP000030661"/>
    </source>
</evidence>
<dbReference type="GO" id="GO:0031071">
    <property type="term" value="F:cysteine desulfurase activity"/>
    <property type="evidence" value="ECO:0007669"/>
    <property type="project" value="UniProtKB-EC"/>
</dbReference>
<reference evidence="5" key="1">
    <citation type="journal article" date="2015" name="PeerJ">
        <title>First genomic representation of candidate bacterial phylum KSB3 points to enhanced environmental sensing as a trigger of wastewater bulking.</title>
        <authorList>
            <person name="Sekiguchi Y."/>
            <person name="Ohashi A."/>
            <person name="Parks D.H."/>
            <person name="Yamauchi T."/>
            <person name="Tyson G.W."/>
            <person name="Hugenholtz P."/>
        </authorList>
    </citation>
    <scope>NUCLEOTIDE SEQUENCE [LARGE SCALE GENOMIC DNA]</scope>
</reference>
<name>A0A081BZI1_VECG1</name>
<keyword evidence="6" id="KW-1185">Reference proteome</keyword>
<dbReference type="InterPro" id="IPR015424">
    <property type="entry name" value="PyrdxlP-dep_Trfase"/>
</dbReference>
<dbReference type="eggNOG" id="COG0520">
    <property type="taxonomic scope" value="Bacteria"/>
</dbReference>
<dbReference type="STRING" id="1499967.U27_04703"/>
<organism evidence="5">
    <name type="scientific">Vecturithrix granuli</name>
    <dbReference type="NCBI Taxonomy" id="1499967"/>
    <lineage>
        <taxon>Bacteria</taxon>
        <taxon>Candidatus Moduliflexota</taxon>
        <taxon>Candidatus Vecturitrichia</taxon>
        <taxon>Candidatus Vecturitrichales</taxon>
        <taxon>Candidatus Vecturitrichaceae</taxon>
        <taxon>Candidatus Vecturithrix</taxon>
    </lineage>
</organism>
<accession>A0A081BZI1</accession>
<gene>
    <name evidence="5" type="ORF">U27_04703</name>
</gene>
<feature type="domain" description="Aminotransferase class V" evidence="4">
    <location>
        <begin position="2"/>
        <end position="118"/>
    </location>
</feature>
<dbReference type="PANTHER" id="PTHR11601">
    <property type="entry name" value="CYSTEINE DESULFURYLASE FAMILY MEMBER"/>
    <property type="match status" value="1"/>
</dbReference>
<dbReference type="AlphaFoldDB" id="A0A081BZI1"/>
<dbReference type="InterPro" id="IPR000192">
    <property type="entry name" value="Aminotrans_V_dom"/>
</dbReference>
<evidence type="ECO:0000256" key="1">
    <source>
        <dbReference type="ARBA" id="ARBA00001933"/>
    </source>
</evidence>
<protein>
    <submittedName>
        <fullName evidence="5">Cysteine desulfurase family protein</fullName>
    </submittedName>
</protein>
<comment type="similarity">
    <text evidence="2">Belongs to the class-V pyridoxal-phosphate-dependent aminotransferase family. NifS/IscS subfamily.</text>
</comment>
<dbReference type="Proteomes" id="UP000030661">
    <property type="component" value="Unassembled WGS sequence"/>
</dbReference>
<dbReference type="Gene3D" id="3.90.1150.10">
    <property type="entry name" value="Aspartate Aminotransferase, domain 1"/>
    <property type="match status" value="1"/>
</dbReference>
<evidence type="ECO:0000259" key="4">
    <source>
        <dbReference type="Pfam" id="PF00266"/>
    </source>
</evidence>